<dbReference type="InParanoid" id="C1F3G9"/>
<gene>
    <name evidence="1" type="ordered locus">ACP_0959</name>
</gene>
<evidence type="ECO:0000313" key="2">
    <source>
        <dbReference type="Proteomes" id="UP000002207"/>
    </source>
</evidence>
<evidence type="ECO:0000313" key="1">
    <source>
        <dbReference type="EMBL" id="ACO34399.1"/>
    </source>
</evidence>
<dbReference type="AlphaFoldDB" id="C1F3G9"/>
<dbReference type="HOGENOM" id="CLU_2581681_0_0_0"/>
<organism evidence="1 2">
    <name type="scientific">Acidobacterium capsulatum (strain ATCC 51196 / DSM 11244 / BCRC 80197 / JCM 7670 / NBRC 15755 / NCIMB 13165 / 161)</name>
    <dbReference type="NCBI Taxonomy" id="240015"/>
    <lineage>
        <taxon>Bacteria</taxon>
        <taxon>Pseudomonadati</taxon>
        <taxon>Acidobacteriota</taxon>
        <taxon>Terriglobia</taxon>
        <taxon>Terriglobales</taxon>
        <taxon>Acidobacteriaceae</taxon>
        <taxon>Acidobacterium</taxon>
    </lineage>
</organism>
<accession>C1F3G9</accession>
<proteinExistence type="predicted"/>
<dbReference type="KEGG" id="aca:ACP_0959"/>
<sequence>MAEFFQSRHPLFSFPSSHLFLPLNAAPRSARMRPKIRIKTGFSLLTPASCNATAQTMKLLSPVLSAIDLHAEGPSAIAWQ</sequence>
<dbReference type="EMBL" id="CP001472">
    <property type="protein sequence ID" value="ACO34399.1"/>
    <property type="molecule type" value="Genomic_DNA"/>
</dbReference>
<reference evidence="1 2" key="1">
    <citation type="journal article" date="2009" name="Appl. Environ. Microbiol.">
        <title>Three genomes from the phylum Acidobacteria provide insight into the lifestyles of these microorganisms in soils.</title>
        <authorList>
            <person name="Ward N.L."/>
            <person name="Challacombe J.F."/>
            <person name="Janssen P.H."/>
            <person name="Henrissat B."/>
            <person name="Coutinho P.M."/>
            <person name="Wu M."/>
            <person name="Xie G."/>
            <person name="Haft D.H."/>
            <person name="Sait M."/>
            <person name="Badger J."/>
            <person name="Barabote R.D."/>
            <person name="Bradley B."/>
            <person name="Brettin T.S."/>
            <person name="Brinkac L.M."/>
            <person name="Bruce D."/>
            <person name="Creasy T."/>
            <person name="Daugherty S.C."/>
            <person name="Davidsen T.M."/>
            <person name="DeBoy R.T."/>
            <person name="Detter J.C."/>
            <person name="Dodson R.J."/>
            <person name="Durkin A.S."/>
            <person name="Ganapathy A."/>
            <person name="Gwinn-Giglio M."/>
            <person name="Han C.S."/>
            <person name="Khouri H."/>
            <person name="Kiss H."/>
            <person name="Kothari S.P."/>
            <person name="Madupu R."/>
            <person name="Nelson K.E."/>
            <person name="Nelson W.C."/>
            <person name="Paulsen I."/>
            <person name="Penn K."/>
            <person name="Ren Q."/>
            <person name="Rosovitz M.J."/>
            <person name="Selengut J.D."/>
            <person name="Shrivastava S."/>
            <person name="Sullivan S.A."/>
            <person name="Tapia R."/>
            <person name="Thompson L.S."/>
            <person name="Watkins K.L."/>
            <person name="Yang Q."/>
            <person name="Yu C."/>
            <person name="Zafar N."/>
            <person name="Zhou L."/>
            <person name="Kuske C.R."/>
        </authorList>
    </citation>
    <scope>NUCLEOTIDE SEQUENCE [LARGE SCALE GENOMIC DNA]</scope>
    <source>
        <strain evidence="2">ATCC 51196 / DSM 11244 / BCRC 80197 / JCM 7670 / NBRC 15755 / NCIMB 13165 / 161</strain>
    </source>
</reference>
<name>C1F3G9_ACIC5</name>
<protein>
    <submittedName>
        <fullName evidence="1">Uncharacterized protein</fullName>
    </submittedName>
</protein>
<dbReference type="STRING" id="240015.ACP_0959"/>
<dbReference type="Proteomes" id="UP000002207">
    <property type="component" value="Chromosome"/>
</dbReference>
<keyword evidence="2" id="KW-1185">Reference proteome</keyword>